<comment type="caution">
    <text evidence="6">The sequence shown here is derived from an EMBL/GenBank/DDBJ whole genome shotgun (WGS) entry which is preliminary data.</text>
</comment>
<feature type="signal peptide" evidence="3">
    <location>
        <begin position="1"/>
        <end position="29"/>
    </location>
</feature>
<proteinExistence type="predicted"/>
<evidence type="ECO:0000313" key="5">
    <source>
        <dbReference type="EMBL" id="KAB6338157.1"/>
    </source>
</evidence>
<dbReference type="PANTHER" id="PTHR46652:SF8">
    <property type="entry name" value="LEUCINE RICH REPEAT CONTAINING 23"/>
    <property type="match status" value="1"/>
</dbReference>
<evidence type="ECO:0000256" key="3">
    <source>
        <dbReference type="SAM" id="SignalP"/>
    </source>
</evidence>
<dbReference type="AlphaFoldDB" id="A0A415G095"/>
<evidence type="ECO:0000313" key="9">
    <source>
        <dbReference type="Proteomes" id="UP000487596"/>
    </source>
</evidence>
<feature type="chain" id="PRO_5036350255" evidence="3">
    <location>
        <begin position="30"/>
        <end position="471"/>
    </location>
</feature>
<evidence type="ECO:0000256" key="2">
    <source>
        <dbReference type="ARBA" id="ARBA00022737"/>
    </source>
</evidence>
<dbReference type="EMBL" id="QRNE01000012">
    <property type="protein sequence ID" value="RHK29034.1"/>
    <property type="molecule type" value="Genomic_DNA"/>
</dbReference>
<dbReference type="Proteomes" id="UP000487596">
    <property type="component" value="Unassembled WGS sequence"/>
</dbReference>
<gene>
    <name evidence="6" type="ORF">DW075_04040</name>
    <name evidence="4" type="ORF">GA424_18510</name>
    <name evidence="5" type="ORF">GAZ43_15860</name>
</gene>
<dbReference type="PROSITE" id="PS51257">
    <property type="entry name" value="PROKAR_LIPOPROTEIN"/>
    <property type="match status" value="1"/>
</dbReference>
<keyword evidence="1" id="KW-0433">Leucine-rich repeat</keyword>
<dbReference type="Gene3D" id="3.80.10.10">
    <property type="entry name" value="Ribonuclease Inhibitor"/>
    <property type="match status" value="2"/>
</dbReference>
<protein>
    <submittedName>
        <fullName evidence="6">Leucine Rich Repeat</fullName>
    </submittedName>
</protein>
<dbReference type="InterPro" id="IPR001611">
    <property type="entry name" value="Leu-rich_rpt"/>
</dbReference>
<evidence type="ECO:0000313" key="6">
    <source>
        <dbReference type="EMBL" id="RHK29034.1"/>
    </source>
</evidence>
<accession>A0A415G095</accession>
<evidence type="ECO:0000313" key="4">
    <source>
        <dbReference type="EMBL" id="KAB6134610.1"/>
    </source>
</evidence>
<dbReference type="PANTHER" id="PTHR46652">
    <property type="entry name" value="LEUCINE-RICH REPEAT AND IQ DOMAIN-CONTAINING PROTEIN 1-RELATED"/>
    <property type="match status" value="1"/>
</dbReference>
<reference evidence="6 7" key="1">
    <citation type="submission" date="2018-08" db="EMBL/GenBank/DDBJ databases">
        <title>A genome reference for cultivated species of the human gut microbiota.</title>
        <authorList>
            <person name="Zou Y."/>
            <person name="Xue W."/>
            <person name="Luo G."/>
        </authorList>
    </citation>
    <scope>NUCLEOTIDE SEQUENCE [LARGE SCALE GENOMIC DNA]</scope>
    <source>
        <strain evidence="6 7">AF46-11NS</strain>
    </source>
</reference>
<dbReference type="Proteomes" id="UP000285503">
    <property type="component" value="Unassembled WGS sequence"/>
</dbReference>
<dbReference type="InterPro" id="IPR050836">
    <property type="entry name" value="SDS22/Internalin_LRR"/>
</dbReference>
<sequence>MMRMNKPMTTAMFCMALLLGGLSSCTTNDVEDIQGGGEQDLYEIKDRALGEYLVYNCSRTDENKLPYEMAVAENGKFYLNTQKAATVENLYLVKNDAQIAKLENAGLATAAVKIVDMDGLQFFTALKTLKITSNSVERMDLTALTELETVEMNNNSVTALDLSQNTKLIRFRYGGNSAGDTSTKLSTISFANNNVIEHIYLKNQNLQENGFILPSNYAALKELDLSNNPAAPFAIPEDLMTQLTTAVGVVADSEGGGGEDGELFTIPDKAFGEYLYYLSTDAGKLPQGLVVKEGNEYQLDKTMAATVTAVNVAKTSAATSELVTAGLETAETPIASVDGLQFFTGLVEFTATSNKFTEALPLTGLSNLEVLQVNTAGVGSLDLSGNPKLRILNCNGSTKSGYGTLSTINLSYTPNLETLNLKNNKLTEINVSNLVKLTELDLSGNPGANFKIPSAIFNNLTTTKNKGVEAE</sequence>
<evidence type="ECO:0000313" key="7">
    <source>
        <dbReference type="Proteomes" id="UP000285503"/>
    </source>
</evidence>
<dbReference type="SUPFAM" id="SSF52058">
    <property type="entry name" value="L domain-like"/>
    <property type="match status" value="1"/>
</dbReference>
<keyword evidence="3" id="KW-0732">Signal</keyword>
<evidence type="ECO:0000256" key="1">
    <source>
        <dbReference type="ARBA" id="ARBA00022614"/>
    </source>
</evidence>
<evidence type="ECO:0000313" key="8">
    <source>
        <dbReference type="Proteomes" id="UP000438288"/>
    </source>
</evidence>
<dbReference type="Proteomes" id="UP000438288">
    <property type="component" value="Unassembled WGS sequence"/>
</dbReference>
<dbReference type="RefSeq" id="WP_009040185.1">
    <property type="nucleotide sequence ID" value="NZ_JABFCE010000045.1"/>
</dbReference>
<name>A0A415G095_9BACE</name>
<reference evidence="8 9" key="2">
    <citation type="journal article" date="2019" name="Nat. Med.">
        <title>A library of human gut bacterial isolates paired with longitudinal multiomics data enables mechanistic microbiome research.</title>
        <authorList>
            <person name="Poyet M."/>
            <person name="Groussin M."/>
            <person name="Gibbons S.M."/>
            <person name="Avila-Pacheco J."/>
            <person name="Jiang X."/>
            <person name="Kearney S.M."/>
            <person name="Perrotta A.R."/>
            <person name="Berdy B."/>
            <person name="Zhao S."/>
            <person name="Lieberman T.D."/>
            <person name="Swanson P.K."/>
            <person name="Smith M."/>
            <person name="Roesemann S."/>
            <person name="Alexander J.E."/>
            <person name="Rich S.A."/>
            <person name="Livny J."/>
            <person name="Vlamakis H."/>
            <person name="Clish C."/>
            <person name="Bullock K."/>
            <person name="Deik A."/>
            <person name="Scott J."/>
            <person name="Pierce K.A."/>
            <person name="Xavier R.J."/>
            <person name="Alm E.J."/>
        </authorList>
    </citation>
    <scope>NUCLEOTIDE SEQUENCE [LARGE SCALE GENOMIC DNA]</scope>
    <source>
        <strain evidence="5 8">BIOML-A16</strain>
        <strain evidence="4 9">BIOML-A62</strain>
    </source>
</reference>
<dbReference type="EMBL" id="WDCP01000039">
    <property type="protein sequence ID" value="KAB6338157.1"/>
    <property type="molecule type" value="Genomic_DNA"/>
</dbReference>
<organism evidence="6 7">
    <name type="scientific">Bacteroides xylanisolvens</name>
    <dbReference type="NCBI Taxonomy" id="371601"/>
    <lineage>
        <taxon>Bacteria</taxon>
        <taxon>Pseudomonadati</taxon>
        <taxon>Bacteroidota</taxon>
        <taxon>Bacteroidia</taxon>
        <taxon>Bacteroidales</taxon>
        <taxon>Bacteroidaceae</taxon>
        <taxon>Bacteroides</taxon>
    </lineage>
</organism>
<keyword evidence="2" id="KW-0677">Repeat</keyword>
<dbReference type="EMBL" id="WDEH01000035">
    <property type="protein sequence ID" value="KAB6134610.1"/>
    <property type="molecule type" value="Genomic_DNA"/>
</dbReference>
<dbReference type="PROSITE" id="PS51450">
    <property type="entry name" value="LRR"/>
    <property type="match status" value="1"/>
</dbReference>
<dbReference type="InterPro" id="IPR025875">
    <property type="entry name" value="Leu-rich_rpt_4"/>
</dbReference>
<dbReference type="InterPro" id="IPR032675">
    <property type="entry name" value="LRR_dom_sf"/>
</dbReference>
<dbReference type="Pfam" id="PF12799">
    <property type="entry name" value="LRR_4"/>
    <property type="match status" value="1"/>
</dbReference>